<dbReference type="GO" id="GO:0046872">
    <property type="term" value="F:metal ion binding"/>
    <property type="evidence" value="ECO:0007669"/>
    <property type="project" value="UniProtKB-KW"/>
</dbReference>
<dbReference type="InterPro" id="IPR006655">
    <property type="entry name" value="Mopterin_OxRdtase_prok_CS"/>
</dbReference>
<dbReference type="Gene3D" id="3.30.2070.10">
    <property type="entry name" value="Formate dehydrogenase/DMSO reductase"/>
    <property type="match status" value="1"/>
</dbReference>
<dbReference type="InterPro" id="IPR006657">
    <property type="entry name" value="MoPterin_dinucl-bd_dom"/>
</dbReference>
<dbReference type="InterPro" id="IPR006963">
    <property type="entry name" value="Mopterin_OxRdtase_4Fe-4S_dom"/>
</dbReference>
<dbReference type="Proteomes" id="UP000778864">
    <property type="component" value="Unassembled WGS sequence"/>
</dbReference>
<dbReference type="SMART" id="SM00926">
    <property type="entry name" value="Molybdop_Fe4S4"/>
    <property type="match status" value="1"/>
</dbReference>
<evidence type="ECO:0000256" key="1">
    <source>
        <dbReference type="ARBA" id="ARBA00001942"/>
    </source>
</evidence>
<dbReference type="InterPro" id="IPR050612">
    <property type="entry name" value="Prok_Mopterin_Oxidored"/>
</dbReference>
<reference evidence="9" key="1">
    <citation type="submission" date="2021-02" db="EMBL/GenBank/DDBJ databases">
        <title>Infant gut strain persistence is associated with maternal origin, phylogeny, and functional potential including surface adhesion and iron acquisition.</title>
        <authorList>
            <person name="Lou Y.C."/>
        </authorList>
    </citation>
    <scope>NUCLEOTIDE SEQUENCE</scope>
    <source>
        <strain evidence="9">L3_108_031G1_dasL3_108_031G1_concoct_20</strain>
    </source>
</reference>
<dbReference type="PROSITE" id="PS51669">
    <property type="entry name" value="4FE4S_MOW_BIS_MGD"/>
    <property type="match status" value="1"/>
</dbReference>
<dbReference type="Gene3D" id="2.20.25.90">
    <property type="entry name" value="ADC-like domains"/>
    <property type="match status" value="1"/>
</dbReference>
<evidence type="ECO:0000313" key="10">
    <source>
        <dbReference type="Proteomes" id="UP000778864"/>
    </source>
</evidence>
<comment type="similarity">
    <text evidence="2">Belongs to the prokaryotic molybdopterin-containing oxidoreductase family.</text>
</comment>
<evidence type="ECO:0000256" key="5">
    <source>
        <dbReference type="ARBA" id="ARBA00023002"/>
    </source>
</evidence>
<dbReference type="EMBL" id="JAGZMU010000003">
    <property type="protein sequence ID" value="MBS4893516.1"/>
    <property type="molecule type" value="Genomic_DNA"/>
</dbReference>
<dbReference type="Pfam" id="PF01568">
    <property type="entry name" value="Molydop_binding"/>
    <property type="match status" value="1"/>
</dbReference>
<dbReference type="SUPFAM" id="SSF50692">
    <property type="entry name" value="ADC-like"/>
    <property type="match status" value="1"/>
</dbReference>
<proteinExistence type="inferred from homology"/>
<accession>A0A943A6L2</accession>
<gene>
    <name evidence="9" type="ORF">KHZ90_07025</name>
</gene>
<evidence type="ECO:0000256" key="6">
    <source>
        <dbReference type="ARBA" id="ARBA00023004"/>
    </source>
</evidence>
<dbReference type="GO" id="GO:0043546">
    <property type="term" value="F:molybdopterin cofactor binding"/>
    <property type="evidence" value="ECO:0007669"/>
    <property type="project" value="InterPro"/>
</dbReference>
<dbReference type="InterPro" id="IPR006656">
    <property type="entry name" value="Mopterin_OxRdtase"/>
</dbReference>
<dbReference type="Pfam" id="PF04879">
    <property type="entry name" value="Molybdop_Fe4S4"/>
    <property type="match status" value="1"/>
</dbReference>
<dbReference type="Gene3D" id="3.40.228.10">
    <property type="entry name" value="Dimethylsulfoxide Reductase, domain 2"/>
    <property type="match status" value="1"/>
</dbReference>
<organism evidence="9 10">
    <name type="scientific">Veillonella parvula</name>
    <name type="common">Staphylococcus parvulus</name>
    <dbReference type="NCBI Taxonomy" id="29466"/>
    <lineage>
        <taxon>Bacteria</taxon>
        <taxon>Bacillati</taxon>
        <taxon>Bacillota</taxon>
        <taxon>Negativicutes</taxon>
        <taxon>Veillonellales</taxon>
        <taxon>Veillonellaceae</taxon>
        <taxon>Veillonella</taxon>
    </lineage>
</organism>
<dbReference type="Gene3D" id="2.40.40.20">
    <property type="match status" value="1"/>
</dbReference>
<dbReference type="Gene3D" id="3.40.50.740">
    <property type="match status" value="1"/>
</dbReference>
<dbReference type="Pfam" id="PF00384">
    <property type="entry name" value="Molybdopterin"/>
    <property type="match status" value="1"/>
</dbReference>
<dbReference type="RefSeq" id="WP_278467618.1">
    <property type="nucleotide sequence ID" value="NZ_JAGZMU010000003.1"/>
</dbReference>
<evidence type="ECO:0000256" key="2">
    <source>
        <dbReference type="ARBA" id="ARBA00010312"/>
    </source>
</evidence>
<dbReference type="PANTHER" id="PTHR43742:SF6">
    <property type="entry name" value="OXIDOREDUCTASE YYAE-RELATED"/>
    <property type="match status" value="1"/>
</dbReference>
<keyword evidence="5" id="KW-0560">Oxidoreductase</keyword>
<dbReference type="CDD" id="cd02766">
    <property type="entry name" value="MopB_3"/>
    <property type="match status" value="1"/>
</dbReference>
<keyword evidence="4" id="KW-0479">Metal-binding</keyword>
<dbReference type="GO" id="GO:0016491">
    <property type="term" value="F:oxidoreductase activity"/>
    <property type="evidence" value="ECO:0007669"/>
    <property type="project" value="UniProtKB-KW"/>
</dbReference>
<protein>
    <submittedName>
        <fullName evidence="9">Molybdopterin-dependent oxidoreductase</fullName>
    </submittedName>
</protein>
<comment type="caution">
    <text evidence="9">The sequence shown here is derived from an EMBL/GenBank/DDBJ whole genome shotgun (WGS) entry which is preliminary data.</text>
</comment>
<keyword evidence="7" id="KW-0411">Iron-sulfur</keyword>
<evidence type="ECO:0000313" key="9">
    <source>
        <dbReference type="EMBL" id="MBS4893516.1"/>
    </source>
</evidence>
<dbReference type="PROSITE" id="PS00490">
    <property type="entry name" value="MOLYBDOPTERIN_PROK_2"/>
    <property type="match status" value="1"/>
</dbReference>
<keyword evidence="3" id="KW-0500">Molybdenum</keyword>
<dbReference type="AlphaFoldDB" id="A0A943A6L2"/>
<evidence type="ECO:0000256" key="4">
    <source>
        <dbReference type="ARBA" id="ARBA00022723"/>
    </source>
</evidence>
<keyword evidence="6" id="KW-0408">Iron</keyword>
<comment type="cofactor">
    <cofactor evidence="1">
        <name>Mo-bis(molybdopterin guanine dinucleotide)</name>
        <dbReference type="ChEBI" id="CHEBI:60539"/>
    </cofactor>
</comment>
<dbReference type="GO" id="GO:0051536">
    <property type="term" value="F:iron-sulfur cluster binding"/>
    <property type="evidence" value="ECO:0007669"/>
    <property type="project" value="UniProtKB-KW"/>
</dbReference>
<evidence type="ECO:0000256" key="3">
    <source>
        <dbReference type="ARBA" id="ARBA00022505"/>
    </source>
</evidence>
<dbReference type="PANTHER" id="PTHR43742">
    <property type="entry name" value="TRIMETHYLAMINE-N-OXIDE REDUCTASE"/>
    <property type="match status" value="1"/>
</dbReference>
<name>A0A943A6L2_VEIPA</name>
<feature type="domain" description="4Fe-4S Mo/W bis-MGD-type" evidence="8">
    <location>
        <begin position="1"/>
        <end position="58"/>
    </location>
</feature>
<evidence type="ECO:0000256" key="7">
    <source>
        <dbReference type="ARBA" id="ARBA00023014"/>
    </source>
</evidence>
<dbReference type="SUPFAM" id="SSF53706">
    <property type="entry name" value="Formate dehydrogenase/DMSO reductase, domains 1-3"/>
    <property type="match status" value="1"/>
</dbReference>
<dbReference type="InterPro" id="IPR009010">
    <property type="entry name" value="Asp_de-COase-like_dom_sf"/>
</dbReference>
<sequence>MKEYKSVCPYDCPDACGLIVSVDNNKVISVRGDRAHAFTRGTLCPKMAHYEKVIHSPLRLKSPMKRVGKKGIGEDQYTRISWDEALDAIVNNFKETIDTYGSESILRYSYAGTMGVIQSPGADYFFRCIGATDQDRGICSPAKQAGFRSVYGDTLAIKPQEAQHSDLIVLWGINATATDVHILHDVNIAKKKGARVWIIDTHKTYTFSQAHEHIYVKPGSDGALALGMLHIIHRDGLADIDFIKKHVQGYDELVKEVLLDFTPGKAAEICGVSVERMTEFAHAYAKSKAPFIRLGSGLSRYGNGAMTCRAINALPAVVGAWQYPGGGLLSSASGSKFIGKDVMQQAHVHAPAKRLMPMIKLGEMLINPEGTKVHSLYIFSSNPAITAPDQNVVRRGLMRDDLFTVVHERFFTDTCKYADIILPATTSVEHDDIYNSYGHYTIGTGYKLIEPIGESRSNWQVIAELAKRMGLEDDFFDLSEKDLIEQIVRTSSRISKRDQELILNGEPVEMTVPESYKMDFKTPSGKIELYNPQDVEPLIRYMPPYGDNAPFWLINGNDIRILDSSFCELDFNDPELMKLRIHPEDAKMYNINDGAEVEIYNDRGSVKIKAYYDDEVQRGTLVTLGVWWQSQSSDPHVAINALTAARPTDQGWGSTFYDVQVHIRNLS</sequence>
<evidence type="ECO:0000259" key="8">
    <source>
        <dbReference type="PROSITE" id="PS51669"/>
    </source>
</evidence>